<proteinExistence type="predicted"/>
<dbReference type="Pfam" id="PF03544">
    <property type="entry name" value="TonB_C"/>
    <property type="match status" value="1"/>
</dbReference>
<evidence type="ECO:0000259" key="3">
    <source>
        <dbReference type="PROSITE" id="PS52015"/>
    </source>
</evidence>
<dbReference type="InterPro" id="IPR037682">
    <property type="entry name" value="TonB_C"/>
</dbReference>
<feature type="transmembrane region" description="Helical" evidence="2">
    <location>
        <begin position="36"/>
        <end position="56"/>
    </location>
</feature>
<dbReference type="RefSeq" id="WP_146268490.1">
    <property type="nucleotide sequence ID" value="NZ_VOEI01000001.1"/>
</dbReference>
<dbReference type="Pfam" id="PF05569">
    <property type="entry name" value="Peptidase_M56"/>
    <property type="match status" value="1"/>
</dbReference>
<dbReference type="PANTHER" id="PTHR33446">
    <property type="entry name" value="PROTEIN TONB-RELATED"/>
    <property type="match status" value="1"/>
</dbReference>
<dbReference type="PANTHER" id="PTHR33446:SF2">
    <property type="entry name" value="PROTEIN TONB"/>
    <property type="match status" value="1"/>
</dbReference>
<gene>
    <name evidence="4" type="ORF">FPZ42_00215</name>
</gene>
<dbReference type="AlphaFoldDB" id="A0A563U8Q3"/>
<dbReference type="SUPFAM" id="SSF74653">
    <property type="entry name" value="TolA/TonB C-terminal domain"/>
    <property type="match status" value="1"/>
</dbReference>
<keyword evidence="5" id="KW-1185">Reference proteome</keyword>
<dbReference type="Proteomes" id="UP000318010">
    <property type="component" value="Unassembled WGS sequence"/>
</dbReference>
<comment type="caution">
    <text evidence="4">The sequence shown here is derived from an EMBL/GenBank/DDBJ whole genome shotgun (WGS) entry which is preliminary data.</text>
</comment>
<dbReference type="GO" id="GO:0055085">
    <property type="term" value="P:transmembrane transport"/>
    <property type="evidence" value="ECO:0007669"/>
    <property type="project" value="InterPro"/>
</dbReference>
<evidence type="ECO:0000256" key="1">
    <source>
        <dbReference type="SAM" id="MobiDB-lite"/>
    </source>
</evidence>
<reference evidence="4 5" key="1">
    <citation type="submission" date="2019-07" db="EMBL/GenBank/DDBJ databases">
        <authorList>
            <person name="Kim J."/>
        </authorList>
    </citation>
    <scope>NUCLEOTIDE SEQUENCE [LARGE SCALE GENOMIC DNA]</scope>
    <source>
        <strain evidence="4 5">MJ1a</strain>
    </source>
</reference>
<keyword evidence="2" id="KW-1133">Transmembrane helix</keyword>
<protein>
    <recommendedName>
        <fullName evidence="3">TonB C-terminal domain-containing protein</fullName>
    </recommendedName>
</protein>
<feature type="transmembrane region" description="Helical" evidence="2">
    <location>
        <begin position="96"/>
        <end position="114"/>
    </location>
</feature>
<dbReference type="InterPro" id="IPR051045">
    <property type="entry name" value="TonB-dependent_transducer"/>
</dbReference>
<dbReference type="OrthoDB" id="649093at2"/>
<dbReference type="PROSITE" id="PS52015">
    <property type="entry name" value="TONB_CTD"/>
    <property type="match status" value="1"/>
</dbReference>
<name>A0A563U8Q3_9SPHI</name>
<organism evidence="4 5">
    <name type="scientific">Mucilaginibacter achroorhodeus</name>
    <dbReference type="NCBI Taxonomy" id="2599294"/>
    <lineage>
        <taxon>Bacteria</taxon>
        <taxon>Pseudomonadati</taxon>
        <taxon>Bacteroidota</taxon>
        <taxon>Sphingobacteriia</taxon>
        <taxon>Sphingobacteriales</taxon>
        <taxon>Sphingobacteriaceae</taxon>
        <taxon>Mucilaginibacter</taxon>
    </lineage>
</organism>
<evidence type="ECO:0000313" key="4">
    <source>
        <dbReference type="EMBL" id="TWR27673.1"/>
    </source>
</evidence>
<dbReference type="CDD" id="cd07341">
    <property type="entry name" value="M56_BlaR1_MecR1_like"/>
    <property type="match status" value="1"/>
</dbReference>
<dbReference type="Gene3D" id="3.30.1150.10">
    <property type="match status" value="2"/>
</dbReference>
<feature type="region of interest" description="Disordered" evidence="1">
    <location>
        <begin position="536"/>
        <end position="565"/>
    </location>
</feature>
<dbReference type="EMBL" id="VOEI01000001">
    <property type="protein sequence ID" value="TWR27673.1"/>
    <property type="molecule type" value="Genomic_DNA"/>
</dbReference>
<feature type="transmembrane region" description="Helical" evidence="2">
    <location>
        <begin position="6"/>
        <end position="24"/>
    </location>
</feature>
<dbReference type="InterPro" id="IPR008756">
    <property type="entry name" value="Peptidase_M56"/>
</dbReference>
<sequence>MSWLHYLIEANIYMLVFYLCYRLILADNTHYTLNRMYLIASCIIAFIIPLTQISALKPHLEETQTFTQASYVLPTNLNVQVQKQGFEFTVDNTLPYLYIAGAMIAAVVLLVRLWRLFKITKAGRSYSYGDYQRVDLPDSQTAFSFFNYLYMGTGLKQSETIIAHELVHIRQKHTLDVLFLELLKIVNWFSPVVYLVQQSLKTLHEYIADEQTAALENDALSYSSFLLNNAYGLAGASVTHSFFNNNLLKRRIIMLNQKRSGKLARLKYLAAAPLCAGMLCTSTLLFSKDYGVIDFTPQKQTSRTVQIDSGNYTLRLTDLTTGIIAIADDMELRDSTADKATFYSVKTFPDKPKEITISNGDHFRIEKVLRDSARSAYEQTQKSPPPPSRPVSIYNKDKRGSALVIAPQLPTKALVPPPPYETAYIPLYKHMAKTLRYPQSARESKTDGNVILSYRLNSDRKITDIKVEKGIGNGCDEAALNAIRSFNGIVDKAPGQYYLATVFALQGYTKRYQSLDNYRSKPNFAGVVVATGYVNNPPPPPPVESRKKATSVPPPPPPPTITSTKWKSRDQIEGLNAFYSFIAKYVRFPARLRNEDKSGIVIMNFDVKDGKLNNIKLYKGILPIADNEVARVLGMYDKHLDIPAGNYYIPVSFNLVDEDNPNPTIDNKVEIARQIPKDGKSTVLTEVVVTGSKIKS</sequence>
<dbReference type="GO" id="GO:0098797">
    <property type="term" value="C:plasma membrane protein complex"/>
    <property type="evidence" value="ECO:0007669"/>
    <property type="project" value="TreeGrafter"/>
</dbReference>
<keyword evidence="2" id="KW-0472">Membrane</keyword>
<keyword evidence="2" id="KW-0812">Transmembrane</keyword>
<feature type="transmembrane region" description="Helical" evidence="2">
    <location>
        <begin position="268"/>
        <end position="286"/>
    </location>
</feature>
<evidence type="ECO:0000256" key="2">
    <source>
        <dbReference type="SAM" id="Phobius"/>
    </source>
</evidence>
<accession>A0A563U8Q3</accession>
<dbReference type="GO" id="GO:0031992">
    <property type="term" value="F:energy transducer activity"/>
    <property type="evidence" value="ECO:0007669"/>
    <property type="project" value="TreeGrafter"/>
</dbReference>
<evidence type="ECO:0000313" key="5">
    <source>
        <dbReference type="Proteomes" id="UP000318010"/>
    </source>
</evidence>
<feature type="domain" description="TonB C-terminal" evidence="3">
    <location>
        <begin position="422"/>
        <end position="512"/>
    </location>
</feature>